<comment type="function">
    <text evidence="1">Probably involved in transcriptional regulation.</text>
</comment>
<evidence type="ECO:0000256" key="8">
    <source>
        <dbReference type="ARBA" id="ARBA00023242"/>
    </source>
</evidence>
<gene>
    <name evidence="10" type="ORF">HJG60_018501</name>
</gene>
<evidence type="ECO:0000313" key="10">
    <source>
        <dbReference type="EMBL" id="KAF6076067.1"/>
    </source>
</evidence>
<evidence type="ECO:0000256" key="1">
    <source>
        <dbReference type="ARBA" id="ARBA00003228"/>
    </source>
</evidence>
<keyword evidence="8" id="KW-0539">Nucleus</keyword>
<comment type="subunit">
    <text evidence="4">Component of the STAGA transcription coactivator-HAT complex, at least composed of SUPT3H, GCN5L2, TAF5L, TAF6L, SUPT7L, TADA3L, TAD1L, TAF10, TAF12, TRRAP and TAF9.</text>
</comment>
<comment type="caution">
    <text evidence="10">The sequence shown here is derived from an EMBL/GenBank/DDBJ whole genome shotgun (WGS) entry which is preliminary data.</text>
</comment>
<sequence>MSIPTTSSSWRSSLGVRSWCPLQRGPALCPGLAPPQPSPGSRRGGRSCRLFARNLMFQPQNPLSGAQQFVAKDPQDDDDLKLCSHTMMLPTRGQLEGRMIVTAYEHGLDNVTEEAVSAVVYAVENHLKDILASVVSRRKAYRLRDGHFKYAFGSNVSPQPYLKNSVVVYNSLIESQVHREVIPTHTVYALNIERVITKLWHPNHEELQQDRVHRQRLAAKEGLLLC</sequence>
<dbReference type="GO" id="GO:0005634">
    <property type="term" value="C:nucleus"/>
    <property type="evidence" value="ECO:0007669"/>
    <property type="project" value="UniProtKB-SubCell"/>
</dbReference>
<dbReference type="PANTHER" id="PTHR21277">
    <property type="entry name" value="TRANSCRIPTIONAL ADAPTER 1"/>
    <property type="match status" value="1"/>
</dbReference>
<evidence type="ECO:0000256" key="7">
    <source>
        <dbReference type="ARBA" id="ARBA00023163"/>
    </source>
</evidence>
<dbReference type="GO" id="GO:0003713">
    <property type="term" value="F:transcription coactivator activity"/>
    <property type="evidence" value="ECO:0007669"/>
    <property type="project" value="TreeGrafter"/>
</dbReference>
<dbReference type="EMBL" id="JABVXQ010000015">
    <property type="protein sequence ID" value="KAF6076067.1"/>
    <property type="molecule type" value="Genomic_DNA"/>
</dbReference>
<name>A0A833YKV6_9CHIR</name>
<proteinExistence type="inferred from homology"/>
<dbReference type="AlphaFoldDB" id="A0A833YKV6"/>
<evidence type="ECO:0000256" key="2">
    <source>
        <dbReference type="ARBA" id="ARBA00004123"/>
    </source>
</evidence>
<reference evidence="10 11" key="1">
    <citation type="journal article" date="2020" name="Nature">
        <title>Six reference-quality genomes reveal evolution of bat adaptations.</title>
        <authorList>
            <person name="Jebb D."/>
            <person name="Huang Z."/>
            <person name="Pippel M."/>
            <person name="Hughes G.M."/>
            <person name="Lavrichenko K."/>
            <person name="Devanna P."/>
            <person name="Winkler S."/>
            <person name="Jermiin L.S."/>
            <person name="Skirmuntt E.C."/>
            <person name="Katzourakis A."/>
            <person name="Burkitt-Gray L."/>
            <person name="Ray D.A."/>
            <person name="Sullivan K.A.M."/>
            <person name="Roscito J.G."/>
            <person name="Kirilenko B.M."/>
            <person name="Davalos L.M."/>
            <person name="Corthals A.P."/>
            <person name="Power M.L."/>
            <person name="Jones G."/>
            <person name="Ransome R.D."/>
            <person name="Dechmann D.K.N."/>
            <person name="Locatelli A.G."/>
            <person name="Puechmaille S.J."/>
            <person name="Fedrigo O."/>
            <person name="Jarvis E.D."/>
            <person name="Hiller M."/>
            <person name="Vernes S.C."/>
            <person name="Myers E.W."/>
            <person name="Teeling E.C."/>
        </authorList>
    </citation>
    <scope>NUCLEOTIDE SEQUENCE [LARGE SCALE GENOMIC DNA]</scope>
    <source>
        <strain evidence="10">Bat1K_MPI-CBG_1</strain>
    </source>
</reference>
<dbReference type="PANTHER" id="PTHR21277:SF5">
    <property type="entry name" value="TRANSCRIPTIONAL ADAPTER 1"/>
    <property type="match status" value="1"/>
</dbReference>
<dbReference type="CDD" id="cd22934">
    <property type="entry name" value="HFD_TADA1"/>
    <property type="match status" value="1"/>
</dbReference>
<dbReference type="GO" id="GO:0000124">
    <property type="term" value="C:SAGA complex"/>
    <property type="evidence" value="ECO:0007669"/>
    <property type="project" value="TreeGrafter"/>
</dbReference>
<accession>A0A833YKV6</accession>
<evidence type="ECO:0000256" key="4">
    <source>
        <dbReference type="ARBA" id="ARBA00011127"/>
    </source>
</evidence>
<dbReference type="InterPro" id="IPR024738">
    <property type="entry name" value="Hfi1/Tada1"/>
</dbReference>
<comment type="similarity">
    <text evidence="3">Belongs to the TADA1 family.</text>
</comment>
<dbReference type="GO" id="GO:0006357">
    <property type="term" value="P:regulation of transcription by RNA polymerase II"/>
    <property type="evidence" value="ECO:0007669"/>
    <property type="project" value="TreeGrafter"/>
</dbReference>
<organism evidence="10 11">
    <name type="scientific">Phyllostomus discolor</name>
    <name type="common">pale spear-nosed bat</name>
    <dbReference type="NCBI Taxonomy" id="89673"/>
    <lineage>
        <taxon>Eukaryota</taxon>
        <taxon>Metazoa</taxon>
        <taxon>Chordata</taxon>
        <taxon>Craniata</taxon>
        <taxon>Vertebrata</taxon>
        <taxon>Euteleostomi</taxon>
        <taxon>Mammalia</taxon>
        <taxon>Eutheria</taxon>
        <taxon>Laurasiatheria</taxon>
        <taxon>Chiroptera</taxon>
        <taxon>Yangochiroptera</taxon>
        <taxon>Phyllostomidae</taxon>
        <taxon>Phyllostominae</taxon>
        <taxon>Phyllostomus</taxon>
    </lineage>
</organism>
<evidence type="ECO:0000256" key="6">
    <source>
        <dbReference type="ARBA" id="ARBA00023015"/>
    </source>
</evidence>
<keyword evidence="7" id="KW-0804">Transcription</keyword>
<evidence type="ECO:0000313" key="11">
    <source>
        <dbReference type="Proteomes" id="UP000664940"/>
    </source>
</evidence>
<evidence type="ECO:0000256" key="9">
    <source>
        <dbReference type="ARBA" id="ARBA00029595"/>
    </source>
</evidence>
<dbReference type="Proteomes" id="UP000664940">
    <property type="component" value="Unassembled WGS sequence"/>
</dbReference>
<evidence type="ECO:0000256" key="5">
    <source>
        <dbReference type="ARBA" id="ARBA00018547"/>
    </source>
</evidence>
<dbReference type="Pfam" id="PF12767">
    <property type="entry name" value="SAGA-Tad1"/>
    <property type="match status" value="1"/>
</dbReference>
<evidence type="ECO:0000256" key="3">
    <source>
        <dbReference type="ARBA" id="ARBA00010314"/>
    </source>
</evidence>
<keyword evidence="6" id="KW-0805">Transcription regulation</keyword>
<protein>
    <recommendedName>
        <fullName evidence="5">Transcriptional adapter 1</fullName>
    </recommendedName>
    <alternativeName>
        <fullName evidence="9">Transcriptional adapter 1-like protein</fullName>
    </alternativeName>
</protein>
<comment type="subcellular location">
    <subcellularLocation>
        <location evidence="2">Nucleus</location>
    </subcellularLocation>
</comment>